<protein>
    <submittedName>
        <fullName evidence="1">Uncharacterized protein</fullName>
    </submittedName>
</protein>
<evidence type="ECO:0000313" key="1">
    <source>
        <dbReference type="EMBL" id="KAK3045332.1"/>
    </source>
</evidence>
<name>A0ACC3CVR6_9PEZI</name>
<sequence length="291" mass="32522">MATPEPEMEYLAPGFDPATLTVPRLRSILVHHNVAYPSSAKKPQLVELFNDNVASQAKKLLSAKARTKRSTRGITDVPSSQASIEDEEEVEPQPPPSRTRSSRRVTRAPVEEDDQETALLAPSTTRGTRRSSSKHARSEEPPEPEDRPEARRTRHSTLPPRSKRENSEPEGWHKHDEGSPFTADNPFQSGSSPPAPQIRSTSRRRTTYGPTTADKRRNSGTRRKTEDVRPSRQSDGIVVPTRKTFEMPITRISKDEPADDSVEPGEEFTPEEQLELVRENAKAGKMDILPP</sequence>
<dbReference type="Proteomes" id="UP001186974">
    <property type="component" value="Unassembled WGS sequence"/>
</dbReference>
<reference evidence="1" key="1">
    <citation type="submission" date="2024-09" db="EMBL/GenBank/DDBJ databases">
        <title>Black Yeasts Isolated from many extreme environments.</title>
        <authorList>
            <person name="Coleine C."/>
            <person name="Stajich J.E."/>
            <person name="Selbmann L."/>
        </authorList>
    </citation>
    <scope>NUCLEOTIDE SEQUENCE</scope>
    <source>
        <strain evidence="1">CCFEE 5737</strain>
    </source>
</reference>
<keyword evidence="2" id="KW-1185">Reference proteome</keyword>
<gene>
    <name evidence="1" type="ORF">LTS18_014018</name>
</gene>
<comment type="caution">
    <text evidence="1">The sequence shown here is derived from an EMBL/GenBank/DDBJ whole genome shotgun (WGS) entry which is preliminary data.</text>
</comment>
<proteinExistence type="predicted"/>
<dbReference type="EMBL" id="JAWDJW010010753">
    <property type="protein sequence ID" value="KAK3045332.1"/>
    <property type="molecule type" value="Genomic_DNA"/>
</dbReference>
<feature type="non-terminal residue" evidence="1">
    <location>
        <position position="291"/>
    </location>
</feature>
<accession>A0ACC3CVR6</accession>
<evidence type="ECO:0000313" key="2">
    <source>
        <dbReference type="Proteomes" id="UP001186974"/>
    </source>
</evidence>
<organism evidence="1 2">
    <name type="scientific">Coniosporium uncinatum</name>
    <dbReference type="NCBI Taxonomy" id="93489"/>
    <lineage>
        <taxon>Eukaryota</taxon>
        <taxon>Fungi</taxon>
        <taxon>Dikarya</taxon>
        <taxon>Ascomycota</taxon>
        <taxon>Pezizomycotina</taxon>
        <taxon>Dothideomycetes</taxon>
        <taxon>Dothideomycetes incertae sedis</taxon>
        <taxon>Coniosporium</taxon>
    </lineage>
</organism>